<reference evidence="7 8" key="1">
    <citation type="submission" date="2020-10" db="EMBL/GenBank/DDBJ databases">
        <title>Degradation of 1,4-Dioxane by Xanthobacter sp. YN2, via a Novel Group-2 Soluble Di-Iron Monooxygenase.</title>
        <authorList>
            <person name="Ma F."/>
            <person name="Wang Y."/>
            <person name="Yang J."/>
            <person name="Guo H."/>
            <person name="Su D."/>
            <person name="Yu L."/>
        </authorList>
    </citation>
    <scope>NUCLEOTIDE SEQUENCE [LARGE SCALE GENOMIC DNA]</scope>
    <source>
        <strain evidence="7 8">YN2</strain>
    </source>
</reference>
<evidence type="ECO:0000256" key="4">
    <source>
        <dbReference type="ARBA" id="ARBA00023172"/>
    </source>
</evidence>
<dbReference type="AlphaFoldDB" id="A0A974PMH0"/>
<evidence type="ECO:0000313" key="7">
    <source>
        <dbReference type="EMBL" id="QRG05914.1"/>
    </source>
</evidence>
<dbReference type="RefSeq" id="WP_203192786.1">
    <property type="nucleotide sequence ID" value="NZ_CP063362.1"/>
</dbReference>
<keyword evidence="2" id="KW-0229">DNA integration</keyword>
<gene>
    <name evidence="7" type="ORF">EZH22_23295</name>
</gene>
<dbReference type="InterPro" id="IPR050639">
    <property type="entry name" value="SSR_resolvase"/>
</dbReference>
<dbReference type="PROSITE" id="PS00398">
    <property type="entry name" value="RECOMBINASES_2"/>
    <property type="match status" value="1"/>
</dbReference>
<dbReference type="EMBL" id="CP063362">
    <property type="protein sequence ID" value="QRG05914.1"/>
    <property type="molecule type" value="Genomic_DNA"/>
</dbReference>
<dbReference type="InterPro" id="IPR009057">
    <property type="entry name" value="Homeodomain-like_sf"/>
</dbReference>
<dbReference type="Gene3D" id="3.40.50.1390">
    <property type="entry name" value="Resolvase, N-terminal catalytic domain"/>
    <property type="match status" value="1"/>
</dbReference>
<name>A0A974PMH0_9HYPH</name>
<organism evidence="7 8">
    <name type="scientific">Xanthobacter dioxanivorans</name>
    <dbReference type="NCBI Taxonomy" id="2528964"/>
    <lineage>
        <taxon>Bacteria</taxon>
        <taxon>Pseudomonadati</taxon>
        <taxon>Pseudomonadota</taxon>
        <taxon>Alphaproteobacteria</taxon>
        <taxon>Hyphomicrobiales</taxon>
        <taxon>Xanthobacteraceae</taxon>
        <taxon>Xanthobacter</taxon>
    </lineage>
</organism>
<protein>
    <submittedName>
        <fullName evidence="7">Recombinase family protein</fullName>
    </submittedName>
</protein>
<dbReference type="PANTHER" id="PTHR30461">
    <property type="entry name" value="DNA-INVERTASE FROM LAMBDOID PROPHAGE"/>
    <property type="match status" value="1"/>
</dbReference>
<comment type="similarity">
    <text evidence="1">Belongs to the site-specific recombinase resolvase family.</text>
</comment>
<dbReference type="PROSITE" id="PS51736">
    <property type="entry name" value="RECOMBINASES_3"/>
    <property type="match status" value="1"/>
</dbReference>
<keyword evidence="4" id="KW-0233">DNA recombination</keyword>
<evidence type="ECO:0000256" key="3">
    <source>
        <dbReference type="ARBA" id="ARBA00023125"/>
    </source>
</evidence>
<sequence>MSGALIGYGRTSTTEQEAGLEAQRRDLTAAGCAKIYLERASAVSERRVLRQVLDYVRDGDTLVITKIDRLARSTVNLWEIVRDLDAKGVGLRVLNLGGEVVDTRSATGRLILTIFAGFAQFEREMMLERQREGIAKAKADGKYKGRKPTARAKTADALNLHQEGKTPTEIAKALGIGRASVYRIIEAAAGSNAQNAVL</sequence>
<dbReference type="Proteomes" id="UP000596427">
    <property type="component" value="Chromosome"/>
</dbReference>
<evidence type="ECO:0000256" key="1">
    <source>
        <dbReference type="ARBA" id="ARBA00009913"/>
    </source>
</evidence>
<dbReference type="InterPro" id="IPR006119">
    <property type="entry name" value="Resolv_N"/>
</dbReference>
<dbReference type="InterPro" id="IPR006120">
    <property type="entry name" value="Resolvase_HTH_dom"/>
</dbReference>
<evidence type="ECO:0000256" key="5">
    <source>
        <dbReference type="PIRSR" id="PIRSR606118-50"/>
    </source>
</evidence>
<dbReference type="GO" id="GO:0015074">
    <property type="term" value="P:DNA integration"/>
    <property type="evidence" value="ECO:0007669"/>
    <property type="project" value="UniProtKB-KW"/>
</dbReference>
<dbReference type="CDD" id="cd03768">
    <property type="entry name" value="SR_ResInv"/>
    <property type="match status" value="1"/>
</dbReference>
<dbReference type="SUPFAM" id="SSF53041">
    <property type="entry name" value="Resolvase-like"/>
    <property type="match status" value="1"/>
</dbReference>
<accession>A0A974PMH0</accession>
<evidence type="ECO:0000256" key="2">
    <source>
        <dbReference type="ARBA" id="ARBA00022908"/>
    </source>
</evidence>
<evidence type="ECO:0000259" key="6">
    <source>
        <dbReference type="PROSITE" id="PS51736"/>
    </source>
</evidence>
<feature type="active site" description="O-(5'-phospho-DNA)-serine intermediate" evidence="5">
    <location>
        <position position="12"/>
    </location>
</feature>
<dbReference type="KEGG" id="xdi:EZH22_23295"/>
<keyword evidence="8" id="KW-1185">Reference proteome</keyword>
<dbReference type="SMART" id="SM00857">
    <property type="entry name" value="Resolvase"/>
    <property type="match status" value="1"/>
</dbReference>
<dbReference type="PANTHER" id="PTHR30461:SF26">
    <property type="entry name" value="RESOLVASE HOMOLOG YNEB"/>
    <property type="match status" value="1"/>
</dbReference>
<dbReference type="GO" id="GO:0000150">
    <property type="term" value="F:DNA strand exchange activity"/>
    <property type="evidence" value="ECO:0007669"/>
    <property type="project" value="InterPro"/>
</dbReference>
<dbReference type="GO" id="GO:0003677">
    <property type="term" value="F:DNA binding"/>
    <property type="evidence" value="ECO:0007669"/>
    <property type="project" value="UniProtKB-KW"/>
</dbReference>
<dbReference type="Pfam" id="PF00239">
    <property type="entry name" value="Resolvase"/>
    <property type="match status" value="1"/>
</dbReference>
<dbReference type="SUPFAM" id="SSF46689">
    <property type="entry name" value="Homeodomain-like"/>
    <property type="match status" value="1"/>
</dbReference>
<keyword evidence="3" id="KW-0238">DNA-binding</keyword>
<dbReference type="InterPro" id="IPR036162">
    <property type="entry name" value="Resolvase-like_N_sf"/>
</dbReference>
<dbReference type="Pfam" id="PF02796">
    <property type="entry name" value="HTH_7"/>
    <property type="match status" value="1"/>
</dbReference>
<dbReference type="Gene3D" id="1.10.10.60">
    <property type="entry name" value="Homeodomain-like"/>
    <property type="match status" value="1"/>
</dbReference>
<feature type="domain" description="Resolvase/invertase-type recombinase catalytic" evidence="6">
    <location>
        <begin position="4"/>
        <end position="141"/>
    </location>
</feature>
<dbReference type="InterPro" id="IPR006118">
    <property type="entry name" value="Recombinase_CS"/>
</dbReference>
<proteinExistence type="inferred from homology"/>
<evidence type="ECO:0000313" key="8">
    <source>
        <dbReference type="Proteomes" id="UP000596427"/>
    </source>
</evidence>